<feature type="domain" description="Transposase IS116/IS110/IS902 C-terminal" evidence="3">
    <location>
        <begin position="201"/>
        <end position="283"/>
    </location>
</feature>
<evidence type="ECO:0000259" key="2">
    <source>
        <dbReference type="Pfam" id="PF01548"/>
    </source>
</evidence>
<dbReference type="HOGENOM" id="CLU_036902_5_0_6"/>
<name>N8NYT1_9GAMM</name>
<dbReference type="EMBL" id="APOH01000015">
    <property type="protein sequence ID" value="ENU19325.1"/>
    <property type="molecule type" value="Genomic_DNA"/>
</dbReference>
<reference evidence="4 5" key="1">
    <citation type="submission" date="2013-02" db="EMBL/GenBank/DDBJ databases">
        <title>The Genome Sequence of Acinetobacter sp. ANC 3994.</title>
        <authorList>
            <consortium name="The Broad Institute Genome Sequencing Platform"/>
            <consortium name="The Broad Institute Genome Sequencing Center for Infectious Disease"/>
            <person name="Cerqueira G."/>
            <person name="Feldgarden M."/>
            <person name="Courvalin P."/>
            <person name="Perichon B."/>
            <person name="Grillot-Courvalin C."/>
            <person name="Clermont D."/>
            <person name="Rocha E."/>
            <person name="Yoon E.-J."/>
            <person name="Nemec A."/>
            <person name="Walker B."/>
            <person name="Young S.K."/>
            <person name="Zeng Q."/>
            <person name="Gargeya S."/>
            <person name="Fitzgerald M."/>
            <person name="Haas B."/>
            <person name="Abouelleil A."/>
            <person name="Alvarado L."/>
            <person name="Arachchi H.M."/>
            <person name="Berlin A.M."/>
            <person name="Chapman S.B."/>
            <person name="Dewar J."/>
            <person name="Goldberg J."/>
            <person name="Griggs A."/>
            <person name="Gujja S."/>
            <person name="Hansen M."/>
            <person name="Howarth C."/>
            <person name="Imamovic A."/>
            <person name="Larimer J."/>
            <person name="McCowan C."/>
            <person name="Murphy C."/>
            <person name="Neiman D."/>
            <person name="Pearson M."/>
            <person name="Priest M."/>
            <person name="Roberts A."/>
            <person name="Saif S."/>
            <person name="Shea T."/>
            <person name="Sisk P."/>
            <person name="Sykes S."/>
            <person name="Wortman J."/>
            <person name="Nusbaum C."/>
            <person name="Birren B."/>
        </authorList>
    </citation>
    <scope>NUCLEOTIDE SEQUENCE [LARGE SCALE GENOMIC DNA]</scope>
    <source>
        <strain evidence="4 5">ANC 3994</strain>
    </source>
</reference>
<feature type="coiled-coil region" evidence="1">
    <location>
        <begin position="131"/>
        <end position="192"/>
    </location>
</feature>
<dbReference type="GO" id="GO:0004803">
    <property type="term" value="F:transposase activity"/>
    <property type="evidence" value="ECO:0007669"/>
    <property type="project" value="InterPro"/>
</dbReference>
<proteinExistence type="predicted"/>
<dbReference type="NCBIfam" id="NF033542">
    <property type="entry name" value="transpos_IS110"/>
    <property type="match status" value="1"/>
</dbReference>
<evidence type="ECO:0000256" key="1">
    <source>
        <dbReference type="SAM" id="Coils"/>
    </source>
</evidence>
<evidence type="ECO:0000313" key="4">
    <source>
        <dbReference type="EMBL" id="ENU19325.1"/>
    </source>
</evidence>
<protein>
    <submittedName>
        <fullName evidence="4">Uncharacterized protein</fullName>
    </submittedName>
</protein>
<dbReference type="AlphaFoldDB" id="N8NYT1"/>
<organism evidence="4 5">
    <name type="scientific">Acinetobacter bohemicus ANC 3994</name>
    <dbReference type="NCBI Taxonomy" id="1217715"/>
    <lineage>
        <taxon>Bacteria</taxon>
        <taxon>Pseudomonadati</taxon>
        <taxon>Pseudomonadota</taxon>
        <taxon>Gammaproteobacteria</taxon>
        <taxon>Moraxellales</taxon>
        <taxon>Moraxellaceae</taxon>
        <taxon>Acinetobacter</taxon>
    </lineage>
</organism>
<keyword evidence="1" id="KW-0175">Coiled coil</keyword>
<dbReference type="Pfam" id="PF01548">
    <property type="entry name" value="DEDD_Tnp_IS110"/>
    <property type="match status" value="1"/>
</dbReference>
<dbReference type="PATRIC" id="fig|1217715.3.peg.2131"/>
<dbReference type="OrthoDB" id="9795150at2"/>
<evidence type="ECO:0000313" key="5">
    <source>
        <dbReference type="Proteomes" id="UP000013086"/>
    </source>
</evidence>
<dbReference type="Pfam" id="PF02371">
    <property type="entry name" value="Transposase_20"/>
    <property type="match status" value="1"/>
</dbReference>
<dbReference type="RefSeq" id="WP_004648673.1">
    <property type="nucleotide sequence ID" value="NZ_KB849164.1"/>
</dbReference>
<dbReference type="GO" id="GO:0003677">
    <property type="term" value="F:DNA binding"/>
    <property type="evidence" value="ECO:0007669"/>
    <property type="project" value="InterPro"/>
</dbReference>
<dbReference type="eggNOG" id="COG3547">
    <property type="taxonomic scope" value="Bacteria"/>
</dbReference>
<evidence type="ECO:0000259" key="3">
    <source>
        <dbReference type="Pfam" id="PF02371"/>
    </source>
</evidence>
<feature type="domain" description="Transposase IS110-like N-terminal" evidence="2">
    <location>
        <begin position="4"/>
        <end position="154"/>
    </location>
</feature>
<dbReference type="InterPro" id="IPR002525">
    <property type="entry name" value="Transp_IS110-like_N"/>
</dbReference>
<sequence>MFYLGIDVAKAKIDCCLILENSESKKKTKTFSNMPKGFEQLQTWLNHHAANSTQTIILMEATSIYHERLAKYLFDAGYQVCVTNPARARYFAQSMSKLNKTDKADSEVLARFAMTADLHFWQPLPEHIQLLNALLDRRAVLCEDLQREKNRLEKAESTFTIEPVLQSIHKSIKQLNKHIQDIDQQIDDHIDQNPDLKNDKELLSSIPAIADRTSLLMLSFLRSHNFERASQAAAFVGLVSIQRQSGSSIHGRSRLSKAGSSKIRAGLYMAAIVATRHNPHIKEMNERLLANGKTKMMAIGAAMRKLVHLCYGVLKHQQPYQENYCINSQ</sequence>
<dbReference type="Proteomes" id="UP000013086">
    <property type="component" value="Unassembled WGS sequence"/>
</dbReference>
<accession>N8NYT1</accession>
<dbReference type="PANTHER" id="PTHR33055">
    <property type="entry name" value="TRANSPOSASE FOR INSERTION SEQUENCE ELEMENT IS1111A"/>
    <property type="match status" value="1"/>
</dbReference>
<dbReference type="InterPro" id="IPR047650">
    <property type="entry name" value="Transpos_IS110"/>
</dbReference>
<gene>
    <name evidence="4" type="ORF">F994_02184</name>
</gene>
<dbReference type="GO" id="GO:0006313">
    <property type="term" value="P:DNA transposition"/>
    <property type="evidence" value="ECO:0007669"/>
    <property type="project" value="InterPro"/>
</dbReference>
<dbReference type="InterPro" id="IPR003346">
    <property type="entry name" value="Transposase_20"/>
</dbReference>
<dbReference type="PANTHER" id="PTHR33055:SF3">
    <property type="entry name" value="PUTATIVE TRANSPOSASE FOR IS117-RELATED"/>
    <property type="match status" value="1"/>
</dbReference>
<comment type="caution">
    <text evidence="4">The sequence shown here is derived from an EMBL/GenBank/DDBJ whole genome shotgun (WGS) entry which is preliminary data.</text>
</comment>